<dbReference type="Pfam" id="PF10342">
    <property type="entry name" value="Kre9_KNH"/>
    <property type="match status" value="1"/>
</dbReference>
<name>A0ABR3ANU1_PHYBL</name>
<evidence type="ECO:0000256" key="2">
    <source>
        <dbReference type="SAM" id="MobiDB-lite"/>
    </source>
</evidence>
<proteinExistence type="predicted"/>
<dbReference type="InterPro" id="IPR052982">
    <property type="entry name" value="SRP1/TIP1-like"/>
</dbReference>
<dbReference type="PANTHER" id="PTHR40633">
    <property type="entry name" value="MATRIX PROTEIN, PUTATIVE (AFU_ORTHOLOGUE AFUA_8G05410)-RELATED"/>
    <property type="match status" value="1"/>
</dbReference>
<gene>
    <name evidence="5" type="ORF">J3Q64DRAFT_1767484</name>
</gene>
<keyword evidence="1 3" id="KW-0732">Signal</keyword>
<protein>
    <recommendedName>
        <fullName evidence="4">Yeast cell wall synthesis Kre9/Knh1-like N-terminal domain-containing protein</fullName>
    </recommendedName>
</protein>
<keyword evidence="6" id="KW-1185">Reference proteome</keyword>
<organism evidence="5 6">
    <name type="scientific">Phycomyces blakesleeanus</name>
    <dbReference type="NCBI Taxonomy" id="4837"/>
    <lineage>
        <taxon>Eukaryota</taxon>
        <taxon>Fungi</taxon>
        <taxon>Fungi incertae sedis</taxon>
        <taxon>Mucoromycota</taxon>
        <taxon>Mucoromycotina</taxon>
        <taxon>Mucoromycetes</taxon>
        <taxon>Mucorales</taxon>
        <taxon>Phycomycetaceae</taxon>
        <taxon>Phycomyces</taxon>
    </lineage>
</organism>
<evidence type="ECO:0000256" key="1">
    <source>
        <dbReference type="ARBA" id="ARBA00022729"/>
    </source>
</evidence>
<evidence type="ECO:0000256" key="3">
    <source>
        <dbReference type="SAM" id="SignalP"/>
    </source>
</evidence>
<feature type="signal peptide" evidence="3">
    <location>
        <begin position="1"/>
        <end position="19"/>
    </location>
</feature>
<comment type="caution">
    <text evidence="5">The sequence shown here is derived from an EMBL/GenBank/DDBJ whole genome shotgun (WGS) entry which is preliminary data.</text>
</comment>
<dbReference type="Proteomes" id="UP001448207">
    <property type="component" value="Unassembled WGS sequence"/>
</dbReference>
<dbReference type="PANTHER" id="PTHR40633:SF1">
    <property type="entry name" value="GPI ANCHORED SERINE-THREONINE RICH PROTEIN (AFU_ORTHOLOGUE AFUA_1G03630)"/>
    <property type="match status" value="1"/>
</dbReference>
<sequence length="235" mass="22467">MKFISTTLIVAACFAFVSAQQNPPIIAITSPLMGTKYKAGQQAILAWVNPKVPSISQIVLARGPSTGLQPITVLASNVNTADGKYVWKIPDDIEGGDDYAFECGTSPDIAFAGPFTIEGNGGAVAATSNSSSAPAAAPAKAASPAAAAAAPAAAASKAPAAAAPASSGSAPAAAAPAPAGGAGATPAAGAASASKAGFPVPSAQAVKASSASTTELLTGKTVLAIGAVALIVQAL</sequence>
<dbReference type="InterPro" id="IPR018466">
    <property type="entry name" value="Kre9/Knh1-like_N"/>
</dbReference>
<evidence type="ECO:0000313" key="5">
    <source>
        <dbReference type="EMBL" id="KAL0078059.1"/>
    </source>
</evidence>
<evidence type="ECO:0000313" key="6">
    <source>
        <dbReference type="Proteomes" id="UP001448207"/>
    </source>
</evidence>
<dbReference type="EMBL" id="JBCLYO010000026">
    <property type="protein sequence ID" value="KAL0078059.1"/>
    <property type="molecule type" value="Genomic_DNA"/>
</dbReference>
<evidence type="ECO:0000259" key="4">
    <source>
        <dbReference type="Pfam" id="PF10342"/>
    </source>
</evidence>
<feature type="region of interest" description="Disordered" evidence="2">
    <location>
        <begin position="165"/>
        <end position="186"/>
    </location>
</feature>
<feature type="domain" description="Yeast cell wall synthesis Kre9/Knh1-like N-terminal" evidence="4">
    <location>
        <begin position="30"/>
        <end position="117"/>
    </location>
</feature>
<accession>A0ABR3ANU1</accession>
<feature type="chain" id="PRO_5046773729" description="Yeast cell wall synthesis Kre9/Knh1-like N-terminal domain-containing protein" evidence="3">
    <location>
        <begin position="20"/>
        <end position="235"/>
    </location>
</feature>
<reference evidence="5 6" key="1">
    <citation type="submission" date="2024-04" db="EMBL/GenBank/DDBJ databases">
        <title>Symmetric and asymmetric DNA N6-adenine methylation regulates different biological responses in Mucorales.</title>
        <authorList>
            <consortium name="Lawrence Berkeley National Laboratory"/>
            <person name="Lax C."/>
            <person name="Mondo S.J."/>
            <person name="Osorio-Concepcion M."/>
            <person name="Muszewska A."/>
            <person name="Corrochano-Luque M."/>
            <person name="Gutierrez G."/>
            <person name="Riley R."/>
            <person name="Lipzen A."/>
            <person name="Guo J."/>
            <person name="Hundley H."/>
            <person name="Amirebrahimi M."/>
            <person name="Ng V."/>
            <person name="Lorenzo-Gutierrez D."/>
            <person name="Binder U."/>
            <person name="Yang J."/>
            <person name="Song Y."/>
            <person name="Canovas D."/>
            <person name="Navarro E."/>
            <person name="Freitag M."/>
            <person name="Gabaldon T."/>
            <person name="Grigoriev I.V."/>
            <person name="Corrochano L.M."/>
            <person name="Nicolas F.E."/>
            <person name="Garre V."/>
        </authorList>
    </citation>
    <scope>NUCLEOTIDE SEQUENCE [LARGE SCALE GENOMIC DNA]</scope>
    <source>
        <strain evidence="5 6">L51</strain>
    </source>
</reference>